<proteinExistence type="predicted"/>
<dbReference type="HOGENOM" id="CLU_2851232_0_0_1"/>
<dbReference type="InParanoid" id="A0A0D0A7P8"/>
<evidence type="ECO:0000313" key="1">
    <source>
        <dbReference type="EMBL" id="KIK46115.1"/>
    </source>
</evidence>
<dbReference type="Proteomes" id="UP000054485">
    <property type="component" value="Unassembled WGS sequence"/>
</dbReference>
<reference evidence="2" key="2">
    <citation type="submission" date="2015-01" db="EMBL/GenBank/DDBJ databases">
        <title>Evolutionary Origins and Diversification of the Mycorrhizal Mutualists.</title>
        <authorList>
            <consortium name="DOE Joint Genome Institute"/>
            <consortium name="Mycorrhizal Genomics Consortium"/>
            <person name="Kohler A."/>
            <person name="Kuo A."/>
            <person name="Nagy L.G."/>
            <person name="Floudas D."/>
            <person name="Copeland A."/>
            <person name="Barry K.W."/>
            <person name="Cichocki N."/>
            <person name="Veneault-Fourrey C."/>
            <person name="LaButti K."/>
            <person name="Lindquist E.A."/>
            <person name="Lipzen A."/>
            <person name="Lundell T."/>
            <person name="Morin E."/>
            <person name="Murat C."/>
            <person name="Riley R."/>
            <person name="Ohm R."/>
            <person name="Sun H."/>
            <person name="Tunlid A."/>
            <person name="Henrissat B."/>
            <person name="Grigoriev I.V."/>
            <person name="Hibbett D.S."/>
            <person name="Martin F."/>
        </authorList>
    </citation>
    <scope>NUCLEOTIDE SEQUENCE [LARGE SCALE GENOMIC DNA]</scope>
    <source>
        <strain evidence="2">UH-Slu-Lm8-n1</strain>
    </source>
</reference>
<gene>
    <name evidence="1" type="ORF">CY34DRAFT_458100</name>
</gene>
<keyword evidence="2" id="KW-1185">Reference proteome</keyword>
<accession>A0A0D0A7P8</accession>
<sequence>MTRYMTRNFCTRNPYCKGFCQCRQYPSQYQGLIKCDIARAIWHHHASSFNHDSKAKAKAKKNPLS</sequence>
<reference evidence="1 2" key="1">
    <citation type="submission" date="2014-04" db="EMBL/GenBank/DDBJ databases">
        <authorList>
            <consortium name="DOE Joint Genome Institute"/>
            <person name="Kuo A."/>
            <person name="Ruytinx J."/>
            <person name="Rineau F."/>
            <person name="Colpaert J."/>
            <person name="Kohler A."/>
            <person name="Nagy L.G."/>
            <person name="Floudas D."/>
            <person name="Copeland A."/>
            <person name="Barry K.W."/>
            <person name="Cichocki N."/>
            <person name="Veneault-Fourrey C."/>
            <person name="LaButti K."/>
            <person name="Lindquist E.A."/>
            <person name="Lipzen A."/>
            <person name="Lundell T."/>
            <person name="Morin E."/>
            <person name="Murat C."/>
            <person name="Sun H."/>
            <person name="Tunlid A."/>
            <person name="Henrissat B."/>
            <person name="Grigoriev I.V."/>
            <person name="Hibbett D.S."/>
            <person name="Martin F."/>
            <person name="Nordberg H.P."/>
            <person name="Cantor M.N."/>
            <person name="Hua S.X."/>
        </authorList>
    </citation>
    <scope>NUCLEOTIDE SEQUENCE [LARGE SCALE GENOMIC DNA]</scope>
    <source>
        <strain evidence="1 2">UH-Slu-Lm8-n1</strain>
    </source>
</reference>
<evidence type="ECO:0000313" key="2">
    <source>
        <dbReference type="Proteomes" id="UP000054485"/>
    </source>
</evidence>
<name>A0A0D0A7P8_9AGAM</name>
<organism evidence="1 2">
    <name type="scientific">Suillus luteus UH-Slu-Lm8-n1</name>
    <dbReference type="NCBI Taxonomy" id="930992"/>
    <lineage>
        <taxon>Eukaryota</taxon>
        <taxon>Fungi</taxon>
        <taxon>Dikarya</taxon>
        <taxon>Basidiomycota</taxon>
        <taxon>Agaricomycotina</taxon>
        <taxon>Agaricomycetes</taxon>
        <taxon>Agaricomycetidae</taxon>
        <taxon>Boletales</taxon>
        <taxon>Suillineae</taxon>
        <taxon>Suillaceae</taxon>
        <taxon>Suillus</taxon>
    </lineage>
</organism>
<dbReference type="EMBL" id="KN835163">
    <property type="protein sequence ID" value="KIK46115.1"/>
    <property type="molecule type" value="Genomic_DNA"/>
</dbReference>
<dbReference type="AlphaFoldDB" id="A0A0D0A7P8"/>
<protein>
    <submittedName>
        <fullName evidence="1">Uncharacterized protein</fullName>
    </submittedName>
</protein>